<evidence type="ECO:0000259" key="1">
    <source>
        <dbReference type="Pfam" id="PF03478"/>
    </source>
</evidence>
<dbReference type="PANTHER" id="PTHR44259:SF93">
    <property type="entry name" value="PROTEIN, PUTATIVE (DUF295)-RELATED"/>
    <property type="match status" value="1"/>
</dbReference>
<feature type="domain" description="KIB1-4 beta-propeller" evidence="1">
    <location>
        <begin position="82"/>
        <end position="356"/>
    </location>
</feature>
<gene>
    <name evidence="2" type="primary">A03p026330.1_BraROA</name>
    <name evidence="2" type="ORF">IGI04_010866</name>
</gene>
<dbReference type="InterPro" id="IPR050942">
    <property type="entry name" value="F-box_BR-signaling"/>
</dbReference>
<reference evidence="2 3" key="1">
    <citation type="submission" date="2021-03" db="EMBL/GenBank/DDBJ databases">
        <authorList>
            <person name="King G.J."/>
            <person name="Bancroft I."/>
            <person name="Baten A."/>
            <person name="Bloomfield J."/>
            <person name="Borpatragohain P."/>
            <person name="He Z."/>
            <person name="Irish N."/>
            <person name="Irwin J."/>
            <person name="Liu K."/>
            <person name="Mauleon R.P."/>
            <person name="Moore J."/>
            <person name="Morris R."/>
            <person name="Ostergaard L."/>
            <person name="Wang B."/>
            <person name="Wells R."/>
        </authorList>
    </citation>
    <scope>NUCLEOTIDE SEQUENCE [LARGE SCALE GENOMIC DNA]</scope>
    <source>
        <strain evidence="2">R-o-18</strain>
        <tissue evidence="2">Leaf</tissue>
    </source>
</reference>
<dbReference type="EMBL" id="JADBGQ010000003">
    <property type="protein sequence ID" value="KAG5404747.1"/>
    <property type="molecule type" value="Genomic_DNA"/>
</dbReference>
<accession>A0ABQ7N1E9</accession>
<protein>
    <recommendedName>
        <fullName evidence="1">KIB1-4 beta-propeller domain-containing protein</fullName>
    </recommendedName>
</protein>
<dbReference type="PANTHER" id="PTHR44259">
    <property type="entry name" value="OS07G0183000 PROTEIN-RELATED"/>
    <property type="match status" value="1"/>
</dbReference>
<evidence type="ECO:0000313" key="2">
    <source>
        <dbReference type="EMBL" id="KAG5404747.1"/>
    </source>
</evidence>
<keyword evidence="3" id="KW-1185">Reference proteome</keyword>
<feature type="domain" description="KIB1-4 beta-propeller" evidence="1">
    <location>
        <begin position="454"/>
        <end position="724"/>
    </location>
</feature>
<name>A0ABQ7N1E9_BRACM</name>
<proteinExistence type="predicted"/>
<evidence type="ECO:0000313" key="3">
    <source>
        <dbReference type="Proteomes" id="UP000823674"/>
    </source>
</evidence>
<dbReference type="Pfam" id="PF03478">
    <property type="entry name" value="Beta-prop_KIB1-4"/>
    <property type="match status" value="2"/>
</dbReference>
<dbReference type="InterPro" id="IPR005174">
    <property type="entry name" value="KIB1-4_b-propeller"/>
</dbReference>
<dbReference type="Proteomes" id="UP000823674">
    <property type="component" value="Chromosome A03"/>
</dbReference>
<sequence length="759" mass="86061">MSSSLILSLSAKLSSVRKLALRYQTLGMFSSSSSTTTNPYLMYGTTIYGNPEEDLHVRSDIHYFDPVKENEVIVRDKTLPMEFRKECVLGGMSHGWVVFKARSDDKKDKVLYISDYYTPCGSKSNPKTIPLHPMGQQPGRPAQYLNITNVAMTCSPDQSNDFAVAVNCLGPVINFFRPGGKHKYSGSVHFTTPLQHFNQSKVMYSKRDEKFYTTSVNGQFLVYYDAFFEEDMTGSEVHELRFINHPELAQSEWEILDSCSKTVHLVESPSGQRFLIKWYAQNHQPGKKITFLCRGTKRFMVFREEEETRVMSYTEDIGDLCIFLGNSEPFCVKASSFPGLNPNSIYFAGDGFGVYDIATRKPRSFRPKSPAAFSRASPAFHWIPPILSSKLSPRKLALRCQTLRTFSSTTTTTNPNLFYRVSCCGEKGDVESPGVMTQLHMFDPAKEEHIIVGDMPFPKELVESSLVGSSHGWGVILWGHRSLLITDFCNPLSFKSKPKFIPLLLRPDLIGCQAELVSGVAMSSSPDEEEEDYLVAVKFTGRVVSIYKPSDTKAALHYILPHNVFDHFEPSKLMYSKRDQRFYMVSSGGHHLWSWDGLESTRPEFHELRFHNLPQFSCSELQLLDSCHRTHHLVESPSGQRFLVKWYVQSIKALGFSCGGTKRFMVFREEEDMNMCYTEDIGDLCIFLGDNEPFCVKASLFPGLNPNSIYFIGEAYGEGYGVYNIATRTPRSFKPKPTSSGQGFMIRLWAPHWLPPFPL</sequence>
<comment type="caution">
    <text evidence="2">The sequence shown here is derived from an EMBL/GenBank/DDBJ whole genome shotgun (WGS) entry which is preliminary data.</text>
</comment>
<organism evidence="2 3">
    <name type="scientific">Brassica rapa subsp. trilocularis</name>
    <dbReference type="NCBI Taxonomy" id="1813537"/>
    <lineage>
        <taxon>Eukaryota</taxon>
        <taxon>Viridiplantae</taxon>
        <taxon>Streptophyta</taxon>
        <taxon>Embryophyta</taxon>
        <taxon>Tracheophyta</taxon>
        <taxon>Spermatophyta</taxon>
        <taxon>Magnoliopsida</taxon>
        <taxon>eudicotyledons</taxon>
        <taxon>Gunneridae</taxon>
        <taxon>Pentapetalae</taxon>
        <taxon>rosids</taxon>
        <taxon>malvids</taxon>
        <taxon>Brassicales</taxon>
        <taxon>Brassicaceae</taxon>
        <taxon>Brassiceae</taxon>
        <taxon>Brassica</taxon>
    </lineage>
</organism>